<comment type="caution">
    <text evidence="1">The sequence shown here is derived from an EMBL/GenBank/DDBJ whole genome shotgun (WGS) entry which is preliminary data.</text>
</comment>
<dbReference type="EMBL" id="MJFZ01000201">
    <property type="protein sequence ID" value="RAW34429.1"/>
    <property type="molecule type" value="Genomic_DNA"/>
</dbReference>
<protein>
    <submittedName>
        <fullName evidence="1">Uncharacterized protein</fullName>
    </submittedName>
</protein>
<dbReference type="VEuPathDB" id="FungiDB:PC110_g9258"/>
<dbReference type="Proteomes" id="UP000251314">
    <property type="component" value="Unassembled WGS sequence"/>
</dbReference>
<sequence length="107" mass="11896">MWRPRLAAELLGLVTAGASFLMATSSLASSGGASFSRWSMVRAEVWLEHDNLVIDSQAVRKCKFVSELPVCPHLLDAIGSHGDRCYCQMVFLQEWIHLSEWIATEDG</sequence>
<evidence type="ECO:0000313" key="1">
    <source>
        <dbReference type="EMBL" id="RAW34429.1"/>
    </source>
</evidence>
<dbReference type="AlphaFoldDB" id="A0A329SCQ5"/>
<name>A0A329SCQ5_9STRA</name>
<evidence type="ECO:0000313" key="2">
    <source>
        <dbReference type="Proteomes" id="UP000251314"/>
    </source>
</evidence>
<accession>A0A329SCQ5</accession>
<proteinExistence type="predicted"/>
<keyword evidence="2" id="KW-1185">Reference proteome</keyword>
<reference evidence="1 2" key="1">
    <citation type="submission" date="2018-01" db="EMBL/GenBank/DDBJ databases">
        <title>Draft genome of the strawberry crown rot pathogen Phytophthora cactorum.</title>
        <authorList>
            <person name="Armitage A.D."/>
            <person name="Lysoe E."/>
            <person name="Nellist C.F."/>
            <person name="Harrison R.J."/>
            <person name="Brurberg M.B."/>
        </authorList>
    </citation>
    <scope>NUCLEOTIDE SEQUENCE [LARGE SCALE GENOMIC DNA]</scope>
    <source>
        <strain evidence="1 2">10300</strain>
    </source>
</reference>
<gene>
    <name evidence="1" type="ORF">PC110_g9258</name>
</gene>
<organism evidence="1 2">
    <name type="scientific">Phytophthora cactorum</name>
    <dbReference type="NCBI Taxonomy" id="29920"/>
    <lineage>
        <taxon>Eukaryota</taxon>
        <taxon>Sar</taxon>
        <taxon>Stramenopiles</taxon>
        <taxon>Oomycota</taxon>
        <taxon>Peronosporomycetes</taxon>
        <taxon>Peronosporales</taxon>
        <taxon>Peronosporaceae</taxon>
        <taxon>Phytophthora</taxon>
    </lineage>
</organism>